<dbReference type="PANTHER" id="PTHR13622:SF8">
    <property type="entry name" value="THIAMIN PYROPHOSPHOKINASE 1"/>
    <property type="match status" value="1"/>
</dbReference>
<evidence type="ECO:0000313" key="8">
    <source>
        <dbReference type="EMBL" id="KAI5070223.1"/>
    </source>
</evidence>
<gene>
    <name evidence="8" type="ORF">GOP47_0014566</name>
</gene>
<keyword evidence="5" id="KW-0067">ATP-binding</keyword>
<dbReference type="EC" id="2.7.6.2" evidence="1"/>
<dbReference type="GO" id="GO:0004788">
    <property type="term" value="F:thiamine diphosphokinase activity"/>
    <property type="evidence" value="ECO:0007669"/>
    <property type="project" value="UniProtKB-EC"/>
</dbReference>
<evidence type="ECO:0000256" key="1">
    <source>
        <dbReference type="ARBA" id="ARBA00013245"/>
    </source>
</evidence>
<dbReference type="Proteomes" id="UP000886520">
    <property type="component" value="Chromosome 14"/>
</dbReference>
<evidence type="ECO:0000259" key="7">
    <source>
        <dbReference type="SMART" id="SM00983"/>
    </source>
</evidence>
<dbReference type="GO" id="GO:0009229">
    <property type="term" value="P:thiamine diphosphate biosynthetic process"/>
    <property type="evidence" value="ECO:0007669"/>
    <property type="project" value="InterPro"/>
</dbReference>
<dbReference type="NCBIfam" id="TIGR01378">
    <property type="entry name" value="thi_PPkinase"/>
    <property type="match status" value="1"/>
</dbReference>
<dbReference type="GO" id="GO:0016301">
    <property type="term" value="F:kinase activity"/>
    <property type="evidence" value="ECO:0007669"/>
    <property type="project" value="UniProtKB-KW"/>
</dbReference>
<evidence type="ECO:0000256" key="4">
    <source>
        <dbReference type="ARBA" id="ARBA00022777"/>
    </source>
</evidence>
<dbReference type="Pfam" id="PF04263">
    <property type="entry name" value="TPK_catalytic"/>
    <property type="match status" value="1"/>
</dbReference>
<dbReference type="SUPFAM" id="SSF63862">
    <property type="entry name" value="Thiamin pyrophosphokinase, substrate-binding domain"/>
    <property type="match status" value="1"/>
</dbReference>
<evidence type="ECO:0000313" key="9">
    <source>
        <dbReference type="Proteomes" id="UP000886520"/>
    </source>
</evidence>
<keyword evidence="9" id="KW-1185">Reference proteome</keyword>
<reference evidence="8" key="1">
    <citation type="submission" date="2021-01" db="EMBL/GenBank/DDBJ databases">
        <title>Adiantum capillus-veneris genome.</title>
        <authorList>
            <person name="Fang Y."/>
            <person name="Liao Q."/>
        </authorList>
    </citation>
    <scope>NUCLEOTIDE SEQUENCE</scope>
    <source>
        <strain evidence="8">H3</strain>
        <tissue evidence="8">Leaf</tissue>
    </source>
</reference>
<dbReference type="CDD" id="cd07995">
    <property type="entry name" value="TPK"/>
    <property type="match status" value="1"/>
</dbReference>
<keyword evidence="4" id="KW-0418">Kinase</keyword>
<keyword evidence="3" id="KW-0547">Nucleotide-binding</keyword>
<keyword evidence="2" id="KW-0808">Transferase</keyword>
<dbReference type="InterPro" id="IPR006282">
    <property type="entry name" value="Thi_PPkinase"/>
</dbReference>
<dbReference type="SMART" id="SM00983">
    <property type="entry name" value="TPK_B1_binding"/>
    <property type="match status" value="1"/>
</dbReference>
<dbReference type="InterPro" id="IPR007373">
    <property type="entry name" value="Thiamin_PyroPKinase_B1-bd"/>
</dbReference>
<dbReference type="GO" id="GO:0006772">
    <property type="term" value="P:thiamine metabolic process"/>
    <property type="evidence" value="ECO:0007669"/>
    <property type="project" value="InterPro"/>
</dbReference>
<feature type="domain" description="Thiamin pyrophosphokinase thiamin-binding" evidence="7">
    <location>
        <begin position="313"/>
        <end position="378"/>
    </location>
</feature>
<protein>
    <recommendedName>
        <fullName evidence="1">thiamine diphosphokinase</fullName>
        <ecNumber evidence="1">2.7.6.2</ecNumber>
    </recommendedName>
</protein>
<evidence type="ECO:0000256" key="2">
    <source>
        <dbReference type="ARBA" id="ARBA00022679"/>
    </source>
</evidence>
<dbReference type="PANTHER" id="PTHR13622">
    <property type="entry name" value="THIAMIN PYROPHOSPHOKINASE"/>
    <property type="match status" value="1"/>
</dbReference>
<proteinExistence type="predicted"/>
<dbReference type="AlphaFoldDB" id="A0A9D4ZCA2"/>
<dbReference type="InterPro" id="IPR007371">
    <property type="entry name" value="TPK_catalytic"/>
</dbReference>
<name>A0A9D4ZCA2_ADICA</name>
<dbReference type="OrthoDB" id="25149at2759"/>
<accession>A0A9D4ZCA2</accession>
<dbReference type="Gene3D" id="3.40.50.10240">
    <property type="entry name" value="Thiamin pyrophosphokinase, catalytic domain"/>
    <property type="match status" value="1"/>
</dbReference>
<dbReference type="Pfam" id="PF04265">
    <property type="entry name" value="TPK_B1_binding"/>
    <property type="match status" value="1"/>
</dbReference>
<dbReference type="FunFam" id="2.60.120.320:FF:000001">
    <property type="entry name" value="Thiamine pyrophosphokinase"/>
    <property type="match status" value="1"/>
</dbReference>
<dbReference type="GO" id="GO:0030975">
    <property type="term" value="F:thiamine binding"/>
    <property type="evidence" value="ECO:0007669"/>
    <property type="project" value="InterPro"/>
</dbReference>
<dbReference type="SUPFAM" id="SSF63999">
    <property type="entry name" value="Thiamin pyrophosphokinase, catalytic domain"/>
    <property type="match status" value="1"/>
</dbReference>
<evidence type="ECO:0000256" key="5">
    <source>
        <dbReference type="ARBA" id="ARBA00022840"/>
    </source>
</evidence>
<dbReference type="EMBL" id="JABFUD020000014">
    <property type="protein sequence ID" value="KAI5070223.1"/>
    <property type="molecule type" value="Genomic_DNA"/>
</dbReference>
<organism evidence="8 9">
    <name type="scientific">Adiantum capillus-veneris</name>
    <name type="common">Maidenhair fern</name>
    <dbReference type="NCBI Taxonomy" id="13818"/>
    <lineage>
        <taxon>Eukaryota</taxon>
        <taxon>Viridiplantae</taxon>
        <taxon>Streptophyta</taxon>
        <taxon>Embryophyta</taxon>
        <taxon>Tracheophyta</taxon>
        <taxon>Polypodiopsida</taxon>
        <taxon>Polypodiidae</taxon>
        <taxon>Polypodiales</taxon>
        <taxon>Pteridineae</taxon>
        <taxon>Pteridaceae</taxon>
        <taxon>Vittarioideae</taxon>
        <taxon>Adiantum</taxon>
    </lineage>
</organism>
<dbReference type="GO" id="GO:0005524">
    <property type="term" value="F:ATP binding"/>
    <property type="evidence" value="ECO:0007669"/>
    <property type="project" value="UniProtKB-KW"/>
</dbReference>
<dbReference type="InterPro" id="IPR036371">
    <property type="entry name" value="TPK_B1-bd_sf"/>
</dbReference>
<sequence length="402" mass="44699">MLWRQLQSFRRLLPPFLNSTRLSPSFQPACGGESKGAMKAVQYLMPKTLDLRESPFLFPHISSLHRPRGLSNPATLCTPSGPLFQHNSFSLAKSSENHRPLDELMDHDVVNQFGLPSPNPTGDVSEVFYPTLLHSSTFLQMLLPEDEKLETNSTYALLILNHDLPLLTLFLWSKACCRICADGGANRLYDCIPSLFPHEDPIGVRERYKPDVIKGDLDSIRPEVKEFYFSLGTTILDNSEDQDTTDLWKCVAYAVDILHDIKRGHMKLLVLGAIGGRLDHTFANLNALYLFREVRIVLLSDESMAFLLAKGYRHEISINSSVEGPYCGLLPLGGPSSCTTTTGLKWDLNKTSLQFGGLISTSNMPVGDCVTVSSDTDLVWTVSLRLLHSRLKEHVGSANLAP</sequence>
<evidence type="ECO:0000256" key="3">
    <source>
        <dbReference type="ARBA" id="ARBA00022741"/>
    </source>
</evidence>
<comment type="caution">
    <text evidence="8">The sequence shown here is derived from an EMBL/GenBank/DDBJ whole genome shotgun (WGS) entry which is preliminary data.</text>
</comment>
<dbReference type="InterPro" id="IPR036759">
    <property type="entry name" value="TPK_catalytic_sf"/>
</dbReference>
<comment type="function">
    <text evidence="6">Catalyzes the phosphorylation of thiamine to thiamine pyrophosphate (TPP). TPP is an active cofactor for enzymes involved in glycolysis and energy production. Plant leaves require high levels of TPP for photosynthesis and carbohydrate metabolism.</text>
</comment>
<evidence type="ECO:0000256" key="6">
    <source>
        <dbReference type="ARBA" id="ARBA00025120"/>
    </source>
</evidence>
<dbReference type="Gene3D" id="2.60.120.320">
    <property type="entry name" value="Thiamin pyrophosphokinase, thiamin-binding domain"/>
    <property type="match status" value="1"/>
</dbReference>